<protein>
    <recommendedName>
        <fullName evidence="2">histidine kinase</fullName>
        <ecNumber evidence="2">2.7.13.3</ecNumber>
    </recommendedName>
</protein>
<dbReference type="InterPro" id="IPR004358">
    <property type="entry name" value="Sig_transdc_His_kin-like_C"/>
</dbReference>
<dbReference type="PRINTS" id="PR00344">
    <property type="entry name" value="BCTRLSENSOR"/>
</dbReference>
<dbReference type="SMART" id="SM00387">
    <property type="entry name" value="HATPase_c"/>
    <property type="match status" value="1"/>
</dbReference>
<organism evidence="11 12">
    <name type="scientific">Rummeliibacillus stabekisii</name>
    <dbReference type="NCBI Taxonomy" id="241244"/>
    <lineage>
        <taxon>Bacteria</taxon>
        <taxon>Bacillati</taxon>
        <taxon>Bacillota</taxon>
        <taxon>Bacilli</taxon>
        <taxon>Bacillales</taxon>
        <taxon>Caryophanaceae</taxon>
        <taxon>Rummeliibacillus</taxon>
    </lineage>
</organism>
<dbReference type="EMBL" id="CP014806">
    <property type="protein sequence ID" value="AMX01128.1"/>
    <property type="molecule type" value="Genomic_DNA"/>
</dbReference>
<feature type="transmembrane region" description="Helical" evidence="9">
    <location>
        <begin position="141"/>
        <end position="164"/>
    </location>
</feature>
<keyword evidence="4" id="KW-0808">Transferase</keyword>
<accession>A0A143HHA3</accession>
<evidence type="ECO:0000256" key="1">
    <source>
        <dbReference type="ARBA" id="ARBA00000085"/>
    </source>
</evidence>
<dbReference type="AlphaFoldDB" id="A0A143HHA3"/>
<gene>
    <name evidence="11" type="ORF">ATY39_14640</name>
</gene>
<dbReference type="PROSITE" id="PS50109">
    <property type="entry name" value="HIS_KIN"/>
    <property type="match status" value="1"/>
</dbReference>
<reference evidence="11 12" key="1">
    <citation type="journal article" date="2016" name="Genome Announc.">
        <title>Whole-Genome Sequence of Rummeliibacillus stabekisii Strain PP9 Isolated from Antarctic Soil.</title>
        <authorList>
            <person name="da Mota F.F."/>
            <person name="Vollu R.E."/>
            <person name="Jurelevicius D."/>
            <person name="Seldin L."/>
        </authorList>
    </citation>
    <scope>NUCLEOTIDE SEQUENCE [LARGE SCALE GENOMIC DNA]</scope>
    <source>
        <strain evidence="11 12">PP9</strain>
    </source>
</reference>
<evidence type="ECO:0000313" key="12">
    <source>
        <dbReference type="Proteomes" id="UP000076021"/>
    </source>
</evidence>
<feature type="transmembrane region" description="Helical" evidence="9">
    <location>
        <begin position="80"/>
        <end position="96"/>
    </location>
</feature>
<keyword evidence="7" id="KW-0067">ATP-binding</keyword>
<feature type="domain" description="Histidine kinase" evidence="10">
    <location>
        <begin position="230"/>
        <end position="400"/>
    </location>
</feature>
<dbReference type="GO" id="GO:0005524">
    <property type="term" value="F:ATP binding"/>
    <property type="evidence" value="ECO:0007669"/>
    <property type="project" value="UniProtKB-KW"/>
</dbReference>
<evidence type="ECO:0000256" key="5">
    <source>
        <dbReference type="ARBA" id="ARBA00022741"/>
    </source>
</evidence>
<feature type="transmembrane region" description="Helical" evidence="9">
    <location>
        <begin position="46"/>
        <end position="68"/>
    </location>
</feature>
<evidence type="ECO:0000256" key="8">
    <source>
        <dbReference type="ARBA" id="ARBA00023012"/>
    </source>
</evidence>
<keyword evidence="9" id="KW-0472">Membrane</keyword>
<evidence type="ECO:0000256" key="2">
    <source>
        <dbReference type="ARBA" id="ARBA00012438"/>
    </source>
</evidence>
<evidence type="ECO:0000256" key="9">
    <source>
        <dbReference type="SAM" id="Phobius"/>
    </source>
</evidence>
<dbReference type="RefSeq" id="WP_066792026.1">
    <property type="nucleotide sequence ID" value="NZ_CP014806.1"/>
</dbReference>
<dbReference type="KEGG" id="rst:ATY39_14640"/>
<evidence type="ECO:0000256" key="3">
    <source>
        <dbReference type="ARBA" id="ARBA00022553"/>
    </source>
</evidence>
<dbReference type="EC" id="2.7.13.3" evidence="2"/>
<dbReference type="PANTHER" id="PTHR43547">
    <property type="entry name" value="TWO-COMPONENT HISTIDINE KINASE"/>
    <property type="match status" value="1"/>
</dbReference>
<evidence type="ECO:0000259" key="10">
    <source>
        <dbReference type="PROSITE" id="PS50109"/>
    </source>
</evidence>
<dbReference type="InterPro" id="IPR036890">
    <property type="entry name" value="HATPase_C_sf"/>
</dbReference>
<keyword evidence="9" id="KW-0812">Transmembrane</keyword>
<dbReference type="GO" id="GO:0000155">
    <property type="term" value="F:phosphorelay sensor kinase activity"/>
    <property type="evidence" value="ECO:0007669"/>
    <property type="project" value="TreeGrafter"/>
</dbReference>
<keyword evidence="3" id="KW-0597">Phosphoprotein</keyword>
<dbReference type="PANTHER" id="PTHR43547:SF2">
    <property type="entry name" value="HYBRID SIGNAL TRANSDUCTION HISTIDINE KINASE C"/>
    <property type="match status" value="1"/>
</dbReference>
<dbReference type="InterPro" id="IPR003594">
    <property type="entry name" value="HATPase_dom"/>
</dbReference>
<keyword evidence="8" id="KW-0902">Two-component regulatory system</keyword>
<keyword evidence="6" id="KW-0418">Kinase</keyword>
<dbReference type="Gene3D" id="3.30.565.10">
    <property type="entry name" value="Histidine kinase-like ATPase, C-terminal domain"/>
    <property type="match status" value="1"/>
</dbReference>
<evidence type="ECO:0000313" key="11">
    <source>
        <dbReference type="EMBL" id="AMX01128.1"/>
    </source>
</evidence>
<dbReference type="Pfam" id="PF02518">
    <property type="entry name" value="HATPase_c"/>
    <property type="match status" value="1"/>
</dbReference>
<keyword evidence="12" id="KW-1185">Reference proteome</keyword>
<dbReference type="InterPro" id="IPR005467">
    <property type="entry name" value="His_kinase_dom"/>
</dbReference>
<evidence type="ECO:0000256" key="6">
    <source>
        <dbReference type="ARBA" id="ARBA00022777"/>
    </source>
</evidence>
<sequence>MLLIAVLTAVSSEIKLSPFQGEPFRFGVGSITFLVLLLARKPKSVLKTGIITGTTVVLFRLIISVIFYSGTWGNSFQEHLPAFFYYFLYVLLFQFIKLEKFIDSPFKLGLIATGIEIVANTAEHLLRYLMSVTNIGISDLLLIVMVAFLRSFFVVGIFSSIIAMEEKKRVGEQLSLDSGLYVETLYLQKMMNHIEQIMADSYDFYRTLKADNQSNLSIRALHISQEIHEVKKDAQRIFSGLSDISLVKTNEEYYLSNIVEFVEKANFKYSSMLNKRVELKTTQTVDFILSQQNPILAILNNLVANAVEAIEVSGMISMSIWAEGNMIHFKVQDNGTGIKEEDIDIIFEPGFTTKYNQQGVAATGIGLSHVKEIINMLKGEIRLEDQADGTAFHIRIPKKNIEKRVEQR</sequence>
<dbReference type="Proteomes" id="UP000076021">
    <property type="component" value="Chromosome"/>
</dbReference>
<dbReference type="STRING" id="241244.ATY39_14640"/>
<dbReference type="SUPFAM" id="SSF55874">
    <property type="entry name" value="ATPase domain of HSP90 chaperone/DNA topoisomerase II/histidine kinase"/>
    <property type="match status" value="1"/>
</dbReference>
<dbReference type="CDD" id="cd00075">
    <property type="entry name" value="HATPase"/>
    <property type="match status" value="1"/>
</dbReference>
<name>A0A143HHA3_9BACL</name>
<proteinExistence type="predicted"/>
<evidence type="ECO:0000256" key="7">
    <source>
        <dbReference type="ARBA" id="ARBA00022840"/>
    </source>
</evidence>
<evidence type="ECO:0000256" key="4">
    <source>
        <dbReference type="ARBA" id="ARBA00022679"/>
    </source>
</evidence>
<keyword evidence="9" id="KW-1133">Transmembrane helix</keyword>
<reference evidence="12" key="2">
    <citation type="submission" date="2016-03" db="EMBL/GenBank/DDBJ databases">
        <authorList>
            <person name="Seldin L."/>
        </authorList>
    </citation>
    <scope>NUCLEOTIDE SEQUENCE [LARGE SCALE GENOMIC DNA]</scope>
    <source>
        <strain evidence="12">PP9</strain>
    </source>
</reference>
<comment type="catalytic activity">
    <reaction evidence="1">
        <text>ATP + protein L-histidine = ADP + protein N-phospho-L-histidine.</text>
        <dbReference type="EC" id="2.7.13.3"/>
    </reaction>
</comment>
<keyword evidence="5" id="KW-0547">Nucleotide-binding</keyword>